<feature type="domain" description="O-methyltransferase C-terminal" evidence="4">
    <location>
        <begin position="164"/>
        <end position="281"/>
    </location>
</feature>
<dbReference type="InterPro" id="IPR036390">
    <property type="entry name" value="WH_DNA-bd_sf"/>
</dbReference>
<dbReference type="InterPro" id="IPR036388">
    <property type="entry name" value="WH-like_DNA-bd_sf"/>
</dbReference>
<keyword evidence="7" id="KW-1185">Reference proteome</keyword>
<name>A0A4V6IM13_9BACT</name>
<evidence type="ECO:0000256" key="3">
    <source>
        <dbReference type="ARBA" id="ARBA00022691"/>
    </source>
</evidence>
<dbReference type="InterPro" id="IPR001077">
    <property type="entry name" value="COMT_C"/>
</dbReference>
<dbReference type="PANTHER" id="PTHR43712">
    <property type="entry name" value="PUTATIVE (AFU_ORTHOLOGUE AFUA_4G14580)-RELATED"/>
    <property type="match status" value="1"/>
</dbReference>
<dbReference type="PANTHER" id="PTHR43712:SF2">
    <property type="entry name" value="O-METHYLTRANSFERASE CICE"/>
    <property type="match status" value="1"/>
</dbReference>
<dbReference type="InterPro" id="IPR029063">
    <property type="entry name" value="SAM-dependent_MTases_sf"/>
</dbReference>
<dbReference type="InterPro" id="IPR012967">
    <property type="entry name" value="COMT_dimerisation"/>
</dbReference>
<gene>
    <name evidence="6" type="ORF">MSL71_47640</name>
</gene>
<evidence type="ECO:0000259" key="5">
    <source>
        <dbReference type="Pfam" id="PF08100"/>
    </source>
</evidence>
<keyword evidence="3" id="KW-0949">S-adenosyl-L-methionine</keyword>
<dbReference type="Pfam" id="PF08100">
    <property type="entry name" value="Dimerisation"/>
    <property type="match status" value="1"/>
</dbReference>
<evidence type="ECO:0000256" key="2">
    <source>
        <dbReference type="ARBA" id="ARBA00022679"/>
    </source>
</evidence>
<dbReference type="Gene3D" id="1.10.10.10">
    <property type="entry name" value="Winged helix-like DNA-binding domain superfamily/Winged helix DNA-binding domain"/>
    <property type="match status" value="1"/>
</dbReference>
<evidence type="ECO:0000313" key="6">
    <source>
        <dbReference type="EMBL" id="VFQ47078.1"/>
    </source>
</evidence>
<dbReference type="AlphaFoldDB" id="A0A4V6IM13"/>
<dbReference type="GO" id="GO:0046983">
    <property type="term" value="F:protein dimerization activity"/>
    <property type="evidence" value="ECO:0007669"/>
    <property type="project" value="InterPro"/>
</dbReference>
<protein>
    <submittedName>
        <fullName evidence="6">S-adenosyl-l-methionine-dependent methyltransferase</fullName>
    </submittedName>
</protein>
<feature type="domain" description="O-methyltransferase dimerisation" evidence="5">
    <location>
        <begin position="26"/>
        <end position="90"/>
    </location>
</feature>
<keyword evidence="1 6" id="KW-0489">Methyltransferase</keyword>
<dbReference type="CDD" id="cd02440">
    <property type="entry name" value="AdoMet_MTases"/>
    <property type="match status" value="1"/>
</dbReference>
<keyword evidence="2 6" id="KW-0808">Transferase</keyword>
<dbReference type="Gene3D" id="3.40.50.150">
    <property type="entry name" value="Vaccinia Virus protein VP39"/>
    <property type="match status" value="1"/>
</dbReference>
<reference evidence="6 7" key="1">
    <citation type="submission" date="2019-03" db="EMBL/GenBank/DDBJ databases">
        <authorList>
            <person name="Nijsse B."/>
        </authorList>
    </citation>
    <scope>NUCLEOTIDE SEQUENCE [LARGE SCALE GENOMIC DNA]</scope>
    <source>
        <strain evidence="6">Desulfoluna butyratoxydans MSL71</strain>
    </source>
</reference>
<evidence type="ECO:0000313" key="7">
    <source>
        <dbReference type="Proteomes" id="UP000507962"/>
    </source>
</evidence>
<accession>A0A4V6IM13</accession>
<organism evidence="6 7">
    <name type="scientific">Desulfoluna butyratoxydans</name>
    <dbReference type="NCBI Taxonomy" id="231438"/>
    <lineage>
        <taxon>Bacteria</taxon>
        <taxon>Pseudomonadati</taxon>
        <taxon>Thermodesulfobacteriota</taxon>
        <taxon>Desulfobacteria</taxon>
        <taxon>Desulfobacterales</taxon>
        <taxon>Desulfolunaceae</taxon>
        <taxon>Desulfoluna</taxon>
    </lineage>
</organism>
<dbReference type="SUPFAM" id="SSF53335">
    <property type="entry name" value="S-adenosyl-L-methionine-dependent methyltransferases"/>
    <property type="match status" value="1"/>
</dbReference>
<evidence type="ECO:0000259" key="4">
    <source>
        <dbReference type="Pfam" id="PF00891"/>
    </source>
</evidence>
<dbReference type="EMBL" id="CAADHO010000013">
    <property type="protein sequence ID" value="VFQ47078.1"/>
    <property type="molecule type" value="Genomic_DNA"/>
</dbReference>
<dbReference type="Proteomes" id="UP000507962">
    <property type="component" value="Unassembled WGS sequence"/>
</dbReference>
<evidence type="ECO:0000256" key="1">
    <source>
        <dbReference type="ARBA" id="ARBA00022603"/>
    </source>
</evidence>
<dbReference type="SUPFAM" id="SSF46785">
    <property type="entry name" value="Winged helix' DNA-binding domain"/>
    <property type="match status" value="1"/>
</dbReference>
<dbReference type="RefSeq" id="WP_180146189.1">
    <property type="nucleotide sequence ID" value="NZ_CAADHO010000013.1"/>
</dbReference>
<dbReference type="Pfam" id="PF00891">
    <property type="entry name" value="Methyltransf_2"/>
    <property type="match status" value="1"/>
</dbReference>
<dbReference type="GO" id="GO:0008171">
    <property type="term" value="F:O-methyltransferase activity"/>
    <property type="evidence" value="ECO:0007669"/>
    <property type="project" value="InterPro"/>
</dbReference>
<dbReference type="GO" id="GO:0032259">
    <property type="term" value="P:methylation"/>
    <property type="evidence" value="ECO:0007669"/>
    <property type="project" value="UniProtKB-KW"/>
</dbReference>
<sequence>MHLPDITAPFRPIHHIVAAGYGHRILLGALEIGLFDQLAKGPATVEELTMALDAGPVQTKALLETLVALALVETDGKSYQNTPSAQRYLVRASDACQAPFITMLTGLYETALADIPARMKTSEAEQKKTESLWAKPEALEGMGRASLRGPVQKALAFISDLPGFDGFSTLCDVGGNHGFYSMALLDANPGLTATVCDLPHVTGPAAELHKKYGYSERMTVQDLNLNTDAPEGAYDIVFASHILYAWSGRLIEVIRRLAQPLKPGGWLVLNHMAPTEGRPNLINALMNLHASLSGYPAHVLGSDELESATGECGLTAPRTSLDNDTWALLFAVQKPLG</sequence>
<dbReference type="InterPro" id="IPR016461">
    <property type="entry name" value="COMT-like"/>
</dbReference>
<dbReference type="PROSITE" id="PS51683">
    <property type="entry name" value="SAM_OMT_II"/>
    <property type="match status" value="1"/>
</dbReference>
<proteinExistence type="predicted"/>